<dbReference type="Pfam" id="PF04304">
    <property type="entry name" value="DUF454"/>
    <property type="match status" value="1"/>
</dbReference>
<keyword evidence="2" id="KW-1133">Transmembrane helix</keyword>
<evidence type="ECO:0000313" key="3">
    <source>
        <dbReference type="EMBL" id="PSF08402.1"/>
    </source>
</evidence>
<evidence type="ECO:0000256" key="2">
    <source>
        <dbReference type="SAM" id="Phobius"/>
    </source>
</evidence>
<accession>A0A2T1KFS1</accession>
<comment type="subcellular location">
    <subcellularLocation>
        <location evidence="1">Cell inner membrane</location>
        <topology evidence="1">Multi-pass membrane protein</topology>
    </subcellularLocation>
</comment>
<organism evidence="3 4">
    <name type="scientific">Marinobacter halophilus</name>
    <dbReference type="NCBI Taxonomy" id="1323740"/>
    <lineage>
        <taxon>Bacteria</taxon>
        <taxon>Pseudomonadati</taxon>
        <taxon>Pseudomonadota</taxon>
        <taxon>Gammaproteobacteria</taxon>
        <taxon>Pseudomonadales</taxon>
        <taxon>Marinobacteraceae</taxon>
        <taxon>Marinobacter</taxon>
    </lineage>
</organism>
<evidence type="ECO:0000256" key="1">
    <source>
        <dbReference type="PIRNR" id="PIRNR016789"/>
    </source>
</evidence>
<proteinExistence type="predicted"/>
<gene>
    <name evidence="3" type="ORF">C7H08_06840</name>
</gene>
<comment type="caution">
    <text evidence="3">The sequence shown here is derived from an EMBL/GenBank/DDBJ whole genome shotgun (WGS) entry which is preliminary data.</text>
</comment>
<keyword evidence="1" id="KW-0997">Cell inner membrane</keyword>
<sequence>MNSPQARTREAQSGKTGFRILAYMSVGIAAVGVVLPLLPTTPFVLLAAYFASKGSPAFAVWLEQHPTFGPAIEQWRHRRAIPAKAKLLACSMMVISWSMLVWLGFPAFVLTVSGLCLLSVAGYLLTRPSC</sequence>
<feature type="transmembrane region" description="Helical" evidence="2">
    <location>
        <begin position="108"/>
        <end position="126"/>
    </location>
</feature>
<reference evidence="3 4" key="1">
    <citation type="submission" date="2018-03" db="EMBL/GenBank/DDBJ databases">
        <title>Marinobacter brunus sp. nov., a marine bacterium of Gamma-proteobacteria isolated from the surface seawater of the South China Sea.</title>
        <authorList>
            <person name="Cheng H."/>
            <person name="Wu Y.-H."/>
            <person name="Xamxidin M."/>
            <person name="Xu X.-W."/>
        </authorList>
    </citation>
    <scope>NUCLEOTIDE SEQUENCE [LARGE SCALE GENOMIC DNA]</scope>
    <source>
        <strain evidence="3 4">JCM 30472</strain>
    </source>
</reference>
<dbReference type="InterPro" id="IPR007401">
    <property type="entry name" value="DUF454"/>
</dbReference>
<keyword evidence="1" id="KW-1003">Cell membrane</keyword>
<dbReference type="PANTHER" id="PTHR35813">
    <property type="entry name" value="INNER MEMBRANE PROTEIN YBAN"/>
    <property type="match status" value="1"/>
</dbReference>
<dbReference type="PANTHER" id="PTHR35813:SF1">
    <property type="entry name" value="INNER MEMBRANE PROTEIN YBAN"/>
    <property type="match status" value="1"/>
</dbReference>
<dbReference type="Proteomes" id="UP000238385">
    <property type="component" value="Unassembled WGS sequence"/>
</dbReference>
<dbReference type="OrthoDB" id="9816293at2"/>
<dbReference type="GO" id="GO:0005886">
    <property type="term" value="C:plasma membrane"/>
    <property type="evidence" value="ECO:0007669"/>
    <property type="project" value="UniProtKB-SubCell"/>
</dbReference>
<dbReference type="RefSeq" id="WP_106671004.1">
    <property type="nucleotide sequence ID" value="NZ_BMFE01000001.1"/>
</dbReference>
<feature type="transmembrane region" description="Helical" evidence="2">
    <location>
        <begin position="20"/>
        <end position="38"/>
    </location>
</feature>
<keyword evidence="2" id="KW-0812">Transmembrane</keyword>
<evidence type="ECO:0000313" key="4">
    <source>
        <dbReference type="Proteomes" id="UP000238385"/>
    </source>
</evidence>
<protein>
    <recommendedName>
        <fullName evidence="1">Inner membrane protein</fullName>
    </recommendedName>
</protein>
<dbReference type="PIRSF" id="PIRSF016789">
    <property type="entry name" value="DUF454"/>
    <property type="match status" value="1"/>
</dbReference>
<dbReference type="EMBL" id="PXNN01000011">
    <property type="protein sequence ID" value="PSF08402.1"/>
    <property type="molecule type" value="Genomic_DNA"/>
</dbReference>
<dbReference type="AlphaFoldDB" id="A0A2T1KFS1"/>
<name>A0A2T1KFS1_9GAMM</name>
<keyword evidence="1 2" id="KW-0472">Membrane</keyword>
<keyword evidence="4" id="KW-1185">Reference proteome</keyword>